<evidence type="ECO:0000313" key="2">
    <source>
        <dbReference type="EMBL" id="PHT53676.1"/>
    </source>
</evidence>
<feature type="compositionally biased region" description="Polar residues" evidence="1">
    <location>
        <begin position="74"/>
        <end position="86"/>
    </location>
</feature>
<dbReference type="STRING" id="33114.A0A2G2X846"/>
<evidence type="ECO:0000256" key="1">
    <source>
        <dbReference type="SAM" id="MobiDB-lite"/>
    </source>
</evidence>
<reference evidence="2 3" key="1">
    <citation type="journal article" date="2017" name="Genome Biol.">
        <title>New reference genome sequences of hot pepper reveal the massive evolution of plant disease-resistance genes by retroduplication.</title>
        <authorList>
            <person name="Kim S."/>
            <person name="Park J."/>
            <person name="Yeom S.I."/>
            <person name="Kim Y.M."/>
            <person name="Seo E."/>
            <person name="Kim K.T."/>
            <person name="Kim M.S."/>
            <person name="Lee J.M."/>
            <person name="Cheong K."/>
            <person name="Shin H.S."/>
            <person name="Kim S.B."/>
            <person name="Han K."/>
            <person name="Lee J."/>
            <person name="Park M."/>
            <person name="Lee H.A."/>
            <person name="Lee H.Y."/>
            <person name="Lee Y."/>
            <person name="Oh S."/>
            <person name="Lee J.H."/>
            <person name="Choi E."/>
            <person name="Choi E."/>
            <person name="Lee S.E."/>
            <person name="Jeon J."/>
            <person name="Kim H."/>
            <person name="Choi G."/>
            <person name="Song H."/>
            <person name="Lee J."/>
            <person name="Lee S.C."/>
            <person name="Kwon J.K."/>
            <person name="Lee H.Y."/>
            <person name="Koo N."/>
            <person name="Hong Y."/>
            <person name="Kim R.W."/>
            <person name="Kang W.H."/>
            <person name="Huh J.H."/>
            <person name="Kang B.C."/>
            <person name="Yang T.J."/>
            <person name="Lee Y.H."/>
            <person name="Bennetzen J.L."/>
            <person name="Choi D."/>
        </authorList>
    </citation>
    <scope>NUCLEOTIDE SEQUENCE [LARGE SCALE GENOMIC DNA]</scope>
    <source>
        <strain evidence="3">cv. PBC81</strain>
    </source>
</reference>
<accession>A0A2G2X846</accession>
<name>A0A2G2X846_CAPBA</name>
<gene>
    <name evidence="2" type="ORF">CQW23_08138</name>
</gene>
<dbReference type="AlphaFoldDB" id="A0A2G2X846"/>
<proteinExistence type="predicted"/>
<organism evidence="2 3">
    <name type="scientific">Capsicum baccatum</name>
    <name type="common">Peruvian pepper</name>
    <dbReference type="NCBI Taxonomy" id="33114"/>
    <lineage>
        <taxon>Eukaryota</taxon>
        <taxon>Viridiplantae</taxon>
        <taxon>Streptophyta</taxon>
        <taxon>Embryophyta</taxon>
        <taxon>Tracheophyta</taxon>
        <taxon>Spermatophyta</taxon>
        <taxon>Magnoliopsida</taxon>
        <taxon>eudicotyledons</taxon>
        <taxon>Gunneridae</taxon>
        <taxon>Pentapetalae</taxon>
        <taxon>asterids</taxon>
        <taxon>lamiids</taxon>
        <taxon>Solanales</taxon>
        <taxon>Solanaceae</taxon>
        <taxon>Solanoideae</taxon>
        <taxon>Capsiceae</taxon>
        <taxon>Capsicum</taxon>
    </lineage>
</organism>
<dbReference type="EMBL" id="MLFT02000003">
    <property type="protein sequence ID" value="PHT53676.1"/>
    <property type="molecule type" value="Genomic_DNA"/>
</dbReference>
<sequence length="119" mass="13141">MLQKMDITKAIYQIEISYFLVDIVLKNEIREEGSGFGPSILGSMSSGVRTSITDLTGFLSSVYIQPQAWQATEENINASRESSGQWQAAEDNINARGGSSEQWQAAKDNINASKRNRGH</sequence>
<feature type="region of interest" description="Disordered" evidence="1">
    <location>
        <begin position="74"/>
        <end position="119"/>
    </location>
</feature>
<dbReference type="Proteomes" id="UP000224567">
    <property type="component" value="Unassembled WGS sequence"/>
</dbReference>
<protein>
    <submittedName>
        <fullName evidence="2">Uncharacterized protein</fullName>
    </submittedName>
</protein>
<comment type="caution">
    <text evidence="2">The sequence shown here is derived from an EMBL/GenBank/DDBJ whole genome shotgun (WGS) entry which is preliminary data.</text>
</comment>
<evidence type="ECO:0000313" key="3">
    <source>
        <dbReference type="Proteomes" id="UP000224567"/>
    </source>
</evidence>
<reference evidence="3" key="2">
    <citation type="journal article" date="2017" name="J. Anim. Genet.">
        <title>Multiple reference genome sequences of hot pepper reveal the massive evolution of plant disease resistance genes by retroduplication.</title>
        <authorList>
            <person name="Kim S."/>
            <person name="Park J."/>
            <person name="Yeom S.-I."/>
            <person name="Kim Y.-M."/>
            <person name="Seo E."/>
            <person name="Kim K.-T."/>
            <person name="Kim M.-S."/>
            <person name="Lee J.M."/>
            <person name="Cheong K."/>
            <person name="Shin H.-S."/>
            <person name="Kim S.-B."/>
            <person name="Han K."/>
            <person name="Lee J."/>
            <person name="Park M."/>
            <person name="Lee H.-A."/>
            <person name="Lee H.-Y."/>
            <person name="Lee Y."/>
            <person name="Oh S."/>
            <person name="Lee J.H."/>
            <person name="Choi E."/>
            <person name="Choi E."/>
            <person name="Lee S.E."/>
            <person name="Jeon J."/>
            <person name="Kim H."/>
            <person name="Choi G."/>
            <person name="Song H."/>
            <person name="Lee J."/>
            <person name="Lee S.-C."/>
            <person name="Kwon J.-K."/>
            <person name="Lee H.-Y."/>
            <person name="Koo N."/>
            <person name="Hong Y."/>
            <person name="Kim R.W."/>
            <person name="Kang W.-H."/>
            <person name="Huh J.H."/>
            <person name="Kang B.-C."/>
            <person name="Yang T.-J."/>
            <person name="Lee Y.-H."/>
            <person name="Bennetzen J.L."/>
            <person name="Choi D."/>
        </authorList>
    </citation>
    <scope>NUCLEOTIDE SEQUENCE [LARGE SCALE GENOMIC DNA]</scope>
    <source>
        <strain evidence="3">cv. PBC81</strain>
    </source>
</reference>
<keyword evidence="3" id="KW-1185">Reference proteome</keyword>